<evidence type="ECO:0000313" key="6">
    <source>
        <dbReference type="Proteomes" id="UP000176952"/>
    </source>
</evidence>
<feature type="domain" description="Peptidase M16 N-terminal" evidence="3">
    <location>
        <begin position="14"/>
        <end position="162"/>
    </location>
</feature>
<reference evidence="5 6" key="1">
    <citation type="journal article" date="2016" name="Nat. Commun.">
        <title>Thousands of microbial genomes shed light on interconnected biogeochemical processes in an aquifer system.</title>
        <authorList>
            <person name="Anantharaman K."/>
            <person name="Brown C.T."/>
            <person name="Hug L.A."/>
            <person name="Sharon I."/>
            <person name="Castelle C.J."/>
            <person name="Probst A.J."/>
            <person name="Thomas B.C."/>
            <person name="Singh A."/>
            <person name="Wilkins M.J."/>
            <person name="Karaoz U."/>
            <person name="Brodie E.L."/>
            <person name="Williams K.H."/>
            <person name="Hubbard S.S."/>
            <person name="Banfield J.F."/>
        </authorList>
    </citation>
    <scope>NUCLEOTIDE SEQUENCE [LARGE SCALE GENOMIC DNA]</scope>
</reference>
<gene>
    <name evidence="5" type="ORF">A3F54_05675</name>
</gene>
<dbReference type="InterPro" id="IPR001431">
    <property type="entry name" value="Pept_M16_Zn_BS"/>
</dbReference>
<dbReference type="PROSITE" id="PS00143">
    <property type="entry name" value="INSULINASE"/>
    <property type="match status" value="1"/>
</dbReference>
<dbReference type="AlphaFoldDB" id="A0A1G2B8N0"/>
<feature type="domain" description="Peptidase M16 C-terminal" evidence="4">
    <location>
        <begin position="167"/>
        <end position="342"/>
    </location>
</feature>
<dbReference type="InterPro" id="IPR050361">
    <property type="entry name" value="MPP/UQCRC_Complex"/>
</dbReference>
<evidence type="ECO:0000259" key="4">
    <source>
        <dbReference type="Pfam" id="PF05193"/>
    </source>
</evidence>
<sequence>MKYHLQKLKNGLRIVTAPLHDTKVVTVLIMFKVGSRYEAKNINGVSHFLEHLFFKGTKNRPTTLEISQTLDSVGADYNAFTSKEWTGYYIKLEHQKLELALDMLSDMLFNSLFEPKEIERERGVIIEEINMYEDNPMATVEERLERLLYGNNPLGRAIAGPKPTIKKITRQQILKYRQSHYHAGNTVIAVAGKLNAQSTGLIKKYFGGNKFKKQQEQAYEKVSVKQSAPQLNLKYKKTEQSHLAFGWAAYPIGHEKLEALQLASVILGGNMSSRLFISIRERKGLCYLIRSSITPYQDIGNLVIQAGIDKKRIKPAIEAILKEVDLLRDKGVSEEELRKAKDFMKGKLVLQLEDSEEIANWLVQRILFNEKNLTPEEKIKRLEKITTQDILRVANEVFRPDTMNLAIIGPFREHAEFKKLLHF</sequence>
<name>A0A1G2B8N0_9BACT</name>
<proteinExistence type="inferred from homology"/>
<evidence type="ECO:0000256" key="1">
    <source>
        <dbReference type="ARBA" id="ARBA00007261"/>
    </source>
</evidence>
<dbReference type="PANTHER" id="PTHR11851">
    <property type="entry name" value="METALLOPROTEASE"/>
    <property type="match status" value="1"/>
</dbReference>
<dbReference type="Pfam" id="PF00675">
    <property type="entry name" value="Peptidase_M16"/>
    <property type="match status" value="1"/>
</dbReference>
<dbReference type="InterPro" id="IPR011249">
    <property type="entry name" value="Metalloenz_LuxS/M16"/>
</dbReference>
<dbReference type="Proteomes" id="UP000176952">
    <property type="component" value="Unassembled WGS sequence"/>
</dbReference>
<organism evidence="5 6">
    <name type="scientific">Candidatus Kerfeldbacteria bacterium RIFCSPHIGHO2_12_FULL_48_17</name>
    <dbReference type="NCBI Taxonomy" id="1798542"/>
    <lineage>
        <taxon>Bacteria</taxon>
        <taxon>Candidatus Kerfeldiibacteriota</taxon>
    </lineage>
</organism>
<dbReference type="InterPro" id="IPR007863">
    <property type="entry name" value="Peptidase_M16_C"/>
</dbReference>
<dbReference type="STRING" id="1798542.A3F54_05675"/>
<dbReference type="InterPro" id="IPR011765">
    <property type="entry name" value="Pept_M16_N"/>
</dbReference>
<evidence type="ECO:0008006" key="7">
    <source>
        <dbReference type="Google" id="ProtNLM"/>
    </source>
</evidence>
<dbReference type="EMBL" id="MHKD01000013">
    <property type="protein sequence ID" value="OGY84567.1"/>
    <property type="molecule type" value="Genomic_DNA"/>
</dbReference>
<evidence type="ECO:0000313" key="5">
    <source>
        <dbReference type="EMBL" id="OGY84567.1"/>
    </source>
</evidence>
<evidence type="ECO:0000256" key="2">
    <source>
        <dbReference type="RuleBase" id="RU004447"/>
    </source>
</evidence>
<evidence type="ECO:0000259" key="3">
    <source>
        <dbReference type="Pfam" id="PF00675"/>
    </source>
</evidence>
<protein>
    <recommendedName>
        <fullName evidence="7">Peptidase M16</fullName>
    </recommendedName>
</protein>
<comment type="caution">
    <text evidence="5">The sequence shown here is derived from an EMBL/GenBank/DDBJ whole genome shotgun (WGS) entry which is preliminary data.</text>
</comment>
<accession>A0A1G2B8N0</accession>
<comment type="similarity">
    <text evidence="1 2">Belongs to the peptidase M16 family.</text>
</comment>
<dbReference type="PANTHER" id="PTHR11851:SF49">
    <property type="entry name" value="MITOCHONDRIAL-PROCESSING PEPTIDASE SUBUNIT ALPHA"/>
    <property type="match status" value="1"/>
</dbReference>
<dbReference type="GO" id="GO:0006508">
    <property type="term" value="P:proteolysis"/>
    <property type="evidence" value="ECO:0007669"/>
    <property type="project" value="InterPro"/>
</dbReference>
<dbReference type="Pfam" id="PF05193">
    <property type="entry name" value="Peptidase_M16_C"/>
    <property type="match status" value="1"/>
</dbReference>
<dbReference type="Gene3D" id="3.30.830.10">
    <property type="entry name" value="Metalloenzyme, LuxS/M16 peptidase-like"/>
    <property type="match status" value="2"/>
</dbReference>
<dbReference type="GO" id="GO:0046872">
    <property type="term" value="F:metal ion binding"/>
    <property type="evidence" value="ECO:0007669"/>
    <property type="project" value="InterPro"/>
</dbReference>
<dbReference type="GO" id="GO:0004222">
    <property type="term" value="F:metalloendopeptidase activity"/>
    <property type="evidence" value="ECO:0007669"/>
    <property type="project" value="InterPro"/>
</dbReference>
<dbReference type="SUPFAM" id="SSF63411">
    <property type="entry name" value="LuxS/MPP-like metallohydrolase"/>
    <property type="match status" value="2"/>
</dbReference>